<evidence type="ECO:0000313" key="4">
    <source>
        <dbReference type="Proteomes" id="UP000318453"/>
    </source>
</evidence>
<name>A0A5B8NLK9_9CHRO</name>
<dbReference type="KEGG" id="enn:FRE64_09395"/>
<feature type="domain" description="Response regulatory" evidence="2">
    <location>
        <begin position="12"/>
        <end position="128"/>
    </location>
</feature>
<gene>
    <name evidence="3" type="ORF">FRE64_09395</name>
</gene>
<dbReference type="InterPro" id="IPR058245">
    <property type="entry name" value="NreC/VraR/RcsB-like_REC"/>
</dbReference>
<dbReference type="Pfam" id="PF00072">
    <property type="entry name" value="Response_reg"/>
    <property type="match status" value="1"/>
</dbReference>
<feature type="modified residue" description="4-aspartylphosphate" evidence="1">
    <location>
        <position position="63"/>
    </location>
</feature>
<protein>
    <submittedName>
        <fullName evidence="3">Response regulator transcription factor</fullName>
    </submittedName>
</protein>
<dbReference type="OrthoDB" id="9790669at2"/>
<dbReference type="Proteomes" id="UP000318453">
    <property type="component" value="Chromosome"/>
</dbReference>
<dbReference type="AlphaFoldDB" id="A0A5B8NLK9"/>
<dbReference type="InterPro" id="IPR011006">
    <property type="entry name" value="CheY-like_superfamily"/>
</dbReference>
<dbReference type="RefSeq" id="WP_146295827.1">
    <property type="nucleotide sequence ID" value="NZ_CP042326.1"/>
</dbReference>
<dbReference type="EMBL" id="CP042326">
    <property type="protein sequence ID" value="QDZ40142.1"/>
    <property type="molecule type" value="Genomic_DNA"/>
</dbReference>
<proteinExistence type="predicted"/>
<keyword evidence="4" id="KW-1185">Reference proteome</keyword>
<keyword evidence="1" id="KW-0597">Phosphoprotein</keyword>
<dbReference type="SUPFAM" id="SSF52172">
    <property type="entry name" value="CheY-like"/>
    <property type="match status" value="1"/>
</dbReference>
<dbReference type="PANTHER" id="PTHR43228">
    <property type="entry name" value="TWO-COMPONENT RESPONSE REGULATOR"/>
    <property type="match status" value="1"/>
</dbReference>
<dbReference type="InterPro" id="IPR052048">
    <property type="entry name" value="ST_Response_Regulator"/>
</dbReference>
<evidence type="ECO:0000313" key="3">
    <source>
        <dbReference type="EMBL" id="QDZ40142.1"/>
    </source>
</evidence>
<organism evidence="3 4">
    <name type="scientific">Euhalothece natronophila Z-M001</name>
    <dbReference type="NCBI Taxonomy" id="522448"/>
    <lineage>
        <taxon>Bacteria</taxon>
        <taxon>Bacillati</taxon>
        <taxon>Cyanobacteriota</taxon>
        <taxon>Cyanophyceae</taxon>
        <taxon>Oscillatoriophycideae</taxon>
        <taxon>Chroococcales</taxon>
        <taxon>Halothecacae</taxon>
        <taxon>Halothece cluster</taxon>
        <taxon>Euhalothece</taxon>
    </lineage>
</organism>
<dbReference type="SMART" id="SM00448">
    <property type="entry name" value="REC"/>
    <property type="match status" value="1"/>
</dbReference>
<dbReference type="GO" id="GO:0000160">
    <property type="term" value="P:phosphorelay signal transduction system"/>
    <property type="evidence" value="ECO:0007669"/>
    <property type="project" value="InterPro"/>
</dbReference>
<dbReference type="PANTHER" id="PTHR43228:SF1">
    <property type="entry name" value="TWO-COMPONENT RESPONSE REGULATOR ARR22"/>
    <property type="match status" value="1"/>
</dbReference>
<dbReference type="CDD" id="cd17535">
    <property type="entry name" value="REC_NarL-like"/>
    <property type="match status" value="1"/>
</dbReference>
<evidence type="ECO:0000259" key="2">
    <source>
        <dbReference type="PROSITE" id="PS50110"/>
    </source>
</evidence>
<evidence type="ECO:0000256" key="1">
    <source>
        <dbReference type="PROSITE-ProRule" id="PRU00169"/>
    </source>
</evidence>
<dbReference type="Gene3D" id="3.40.50.2300">
    <property type="match status" value="1"/>
</dbReference>
<dbReference type="InterPro" id="IPR001789">
    <property type="entry name" value="Sig_transdc_resp-reg_receiver"/>
</dbReference>
<accession>A0A5B8NLK9</accession>
<reference evidence="3" key="1">
    <citation type="submission" date="2019-08" db="EMBL/GenBank/DDBJ databases">
        <title>Carotenoids and Carotenoid Binding Proteins in the Halophilic Cyanobacterium Euhalothece sp. ZM00.</title>
        <authorList>
            <person name="Cho S.M."/>
            <person name="Song J.Y."/>
            <person name="Park Y.-I."/>
        </authorList>
    </citation>
    <scope>NUCLEOTIDE SEQUENCE [LARGE SCALE GENOMIC DNA]</scope>
    <source>
        <strain evidence="3">Z-M001</strain>
    </source>
</reference>
<dbReference type="PROSITE" id="PS50110">
    <property type="entry name" value="RESPONSE_REGULATORY"/>
    <property type="match status" value="1"/>
</dbReference>
<sequence length="133" mass="14696">MSTQATQQKTLRVLIADDHELTRYSLKLILSTREAITLVGVACNGQEALEMTQEYAPDVLVMDLQMPIMDGLSASKKIKQLHPQAQIIAYSSLEDPQTEALAQTAPIDAFCSKETPTEELVTLIKQLGREVSH</sequence>